<comment type="caution">
    <text evidence="1">The sequence shown here is derived from an EMBL/GenBank/DDBJ whole genome shotgun (WGS) entry which is preliminary data.</text>
</comment>
<dbReference type="Proteomes" id="UP001239111">
    <property type="component" value="Chromosome 3"/>
</dbReference>
<gene>
    <name evidence="1" type="ORF">QAD02_001889</name>
</gene>
<protein>
    <submittedName>
        <fullName evidence="1">Uncharacterized protein</fullName>
    </submittedName>
</protein>
<accession>A0ACC2NHE5</accession>
<keyword evidence="2" id="KW-1185">Reference proteome</keyword>
<evidence type="ECO:0000313" key="1">
    <source>
        <dbReference type="EMBL" id="KAJ8670630.1"/>
    </source>
</evidence>
<evidence type="ECO:0000313" key="2">
    <source>
        <dbReference type="Proteomes" id="UP001239111"/>
    </source>
</evidence>
<reference evidence="1" key="1">
    <citation type="submission" date="2023-04" db="EMBL/GenBank/DDBJ databases">
        <title>A chromosome-level genome assembly of the parasitoid wasp Eretmocerus hayati.</title>
        <authorList>
            <person name="Zhong Y."/>
            <person name="Liu S."/>
            <person name="Liu Y."/>
        </authorList>
    </citation>
    <scope>NUCLEOTIDE SEQUENCE</scope>
    <source>
        <strain evidence="1">ZJU_SS_LIU_2023</strain>
    </source>
</reference>
<dbReference type="EMBL" id="CM056743">
    <property type="protein sequence ID" value="KAJ8670630.1"/>
    <property type="molecule type" value="Genomic_DNA"/>
</dbReference>
<name>A0ACC2NHE5_9HYME</name>
<sequence length="987" mass="111856">MMTDSRPLWHGPIEVISRKIQNGWDVNTQDELGASLLLRSVSAQRLDIVKLLLHRGADATLGMSPADAGRPLRVAVHLCRYDIVEVLISHGAQARHLVQDPDALIPAMRRGCTDLIRFLLFVGLDGNLTFNDGANLINQATKYGYADLTRHLLRLGANIHNVDMYGQNCIFHAVNNQDAALVRPLLQRGAEVNIHDASGMYLLGRAIVVGNPGIVSDLIEAGADMTRMDVNQLHCNAAQLALIAGNVDIMETVVRIGVDLTARNNHGENILDTCLKVLQNNVLQPMTCTSIFKFLVNKGATVETMRDYPYVPQGFFMYTTRALVDFMMSLGLRPSPPRHNIFYHTPLQEAYHNRDTGLVAHLVNVHGMDINMLDYLGNTLVNKAASDLSLWRLHELSELGADFNIANDGGIQPLQNCIFENNVTEAFKYVLDKSTTDTILHVLGYLSITGKHRYERYVIRYLSLNFNCLEREWLEQQLRMISLQCSIYYQECAIELETMNSTTIDSVPLSFILTLDEKSTLGRNKLILDFVDTFDMVDIFPNFWSDLVKKFEICAGYQSKIMVAESYLKLIIELKNISRLELYYILVRTVLNGDSAWLRFLSFRHIMELIQAIRNGEDLTVVQNIIAQGYSVNFYDVNGVSCLQAAVERGCPAIVQILLENGADPRAHIPFQEMYLAEILMRMIVKQEVSHGDLFSIFSMLADNGMAVELAEEYPCISVDVLRTISLQLLLLLLELGFTMEQMYEDESVLPITFLLLNEDQSIWQYLVMNRLLELSDRDTQGMTILMHKSTYPNQHLQLLLDFGADPNELNEDESPLTYAMYRKHEVTENFKVLLPVSAPSIVAEAFRSAVRSGYTKYQKYIIQEIALKCEREPHFSSILLSEQLRDWTYLKILKTRDVKELLHNTQLCNYVIAGFLPLPPCFCLENLTTKFELLKKLCITKLRAEKNLNRLMEVKVNASLSNVVEHIVSYLSVSDLTPVAEAWSTD</sequence>
<organism evidence="1 2">
    <name type="scientific">Eretmocerus hayati</name>
    <dbReference type="NCBI Taxonomy" id="131215"/>
    <lineage>
        <taxon>Eukaryota</taxon>
        <taxon>Metazoa</taxon>
        <taxon>Ecdysozoa</taxon>
        <taxon>Arthropoda</taxon>
        <taxon>Hexapoda</taxon>
        <taxon>Insecta</taxon>
        <taxon>Pterygota</taxon>
        <taxon>Neoptera</taxon>
        <taxon>Endopterygota</taxon>
        <taxon>Hymenoptera</taxon>
        <taxon>Apocrita</taxon>
        <taxon>Proctotrupomorpha</taxon>
        <taxon>Chalcidoidea</taxon>
        <taxon>Aphelinidae</taxon>
        <taxon>Aphelininae</taxon>
        <taxon>Eretmocerus</taxon>
    </lineage>
</organism>
<proteinExistence type="predicted"/>